<dbReference type="RefSeq" id="WP_013253149.1">
    <property type="nucleotide sequence ID" value="NC_014364.1"/>
</dbReference>
<organism evidence="1 2">
    <name type="scientific">Sediminispirochaeta smaragdinae (strain DSM 11293 / JCM 15392 / SEBR 4228)</name>
    <name type="common">Spirochaeta smaragdinae</name>
    <dbReference type="NCBI Taxonomy" id="573413"/>
    <lineage>
        <taxon>Bacteria</taxon>
        <taxon>Pseudomonadati</taxon>
        <taxon>Spirochaetota</taxon>
        <taxon>Spirochaetia</taxon>
        <taxon>Spirochaetales</taxon>
        <taxon>Spirochaetaceae</taxon>
        <taxon>Sediminispirochaeta</taxon>
    </lineage>
</organism>
<dbReference type="OrthoDB" id="9776685at2"/>
<dbReference type="Gene3D" id="3.40.50.1820">
    <property type="entry name" value="alpha/beta hydrolase"/>
    <property type="match status" value="1"/>
</dbReference>
<proteinExistence type="predicted"/>
<reference evidence="1 2" key="1">
    <citation type="journal article" date="2010" name="Stand. Genomic Sci.">
        <title>Complete genome sequence of Spirochaeta smaragdinae type strain (SEBR 4228).</title>
        <authorList>
            <person name="Mavromatis K."/>
            <person name="Yasawong M."/>
            <person name="Chertkov O."/>
            <person name="Lapidus A."/>
            <person name="Lucas S."/>
            <person name="Nolan M."/>
            <person name="Del Rio T.G."/>
            <person name="Tice H."/>
            <person name="Cheng J.F."/>
            <person name="Pitluck S."/>
            <person name="Liolios K."/>
            <person name="Ivanova N."/>
            <person name="Tapia R."/>
            <person name="Han C."/>
            <person name="Bruce D."/>
            <person name="Goodwin L."/>
            <person name="Pati A."/>
            <person name="Chen A."/>
            <person name="Palaniappan K."/>
            <person name="Land M."/>
            <person name="Hauser L."/>
            <person name="Chang Y.J."/>
            <person name="Jeffries C.D."/>
            <person name="Detter J.C."/>
            <person name="Rohde M."/>
            <person name="Brambilla E."/>
            <person name="Spring S."/>
            <person name="Goker M."/>
            <person name="Sikorski J."/>
            <person name="Woyke T."/>
            <person name="Bristow J."/>
            <person name="Eisen J.A."/>
            <person name="Markowitz V."/>
            <person name="Hugenholtz P."/>
            <person name="Klenk H.P."/>
            <person name="Kyrpides N.C."/>
        </authorList>
    </citation>
    <scope>NUCLEOTIDE SEQUENCE [LARGE SCALE GENOMIC DNA]</scope>
    <source>
        <strain evidence="2">DSM 11293 / JCM 15392 / SEBR 4228</strain>
    </source>
</reference>
<dbReference type="EMBL" id="CP002116">
    <property type="protein sequence ID" value="ADK79685.1"/>
    <property type="molecule type" value="Genomic_DNA"/>
</dbReference>
<keyword evidence="2" id="KW-1185">Reference proteome</keyword>
<dbReference type="eggNOG" id="COG1073">
    <property type="taxonomic scope" value="Bacteria"/>
</dbReference>
<evidence type="ECO:0000313" key="1">
    <source>
        <dbReference type="EMBL" id="ADK79685.1"/>
    </source>
</evidence>
<dbReference type="InterPro" id="IPR029058">
    <property type="entry name" value="AB_hydrolase_fold"/>
</dbReference>
<evidence type="ECO:0000313" key="2">
    <source>
        <dbReference type="Proteomes" id="UP000002318"/>
    </source>
</evidence>
<dbReference type="AlphaFoldDB" id="E1RBF5"/>
<name>E1RBF5_SEDSS</name>
<dbReference type="SUPFAM" id="SSF53474">
    <property type="entry name" value="alpha/beta-Hydrolases"/>
    <property type="match status" value="1"/>
</dbReference>
<dbReference type="PROSITE" id="PS51257">
    <property type="entry name" value="PROKAR_LIPOPROTEIN"/>
    <property type="match status" value="1"/>
</dbReference>
<gene>
    <name evidence="1" type="ordered locus">Spirs_0540</name>
</gene>
<sequence>MKQLRLFSIIIMVLFILSCSTIPYSGMEVISETEGYNYFIRNKESNSLIIYINGSGYKSVLGLRDHNHKWTETTLSNPLSQHFRDSYNILIPEKLDFSPGEIYLDNPEVLSKSTVQALGLRYSGKIDSFLRKNNFDEIILIGTSEGGALLPFIYENLEYKNEIDKMVIWSGGGLSQLKEFQILRDSSVEMPDQYRELCGQVTEMADTISKDPEAIDRYYLGHPYIRWSSFFEYEPIELIKGIKIPILFIHGELDWSTPVESTRIIEDSNISDLFDFYYYPKMEHSPSSVSELKKVLKDIEKWLIG</sequence>
<protein>
    <recommendedName>
        <fullName evidence="3">Alpha/beta hydrolase</fullName>
    </recommendedName>
</protein>
<dbReference type="KEGG" id="ssm:Spirs_0540"/>
<evidence type="ECO:0008006" key="3">
    <source>
        <dbReference type="Google" id="ProtNLM"/>
    </source>
</evidence>
<dbReference type="Proteomes" id="UP000002318">
    <property type="component" value="Chromosome"/>
</dbReference>
<dbReference type="HOGENOM" id="CLU_911865_0_0_12"/>
<accession>E1RBF5</accession>